<dbReference type="OrthoDB" id="6147836at2759"/>
<dbReference type="AlphaFoldDB" id="A0A2G9SLG3"/>
<accession>A0A2G9SLG3</accession>
<proteinExistence type="predicted"/>
<name>A0A2G9SLG3_AQUCT</name>
<gene>
    <name evidence="1" type="ORF">AB205_0201630</name>
</gene>
<protein>
    <submittedName>
        <fullName evidence="1">Uncharacterized protein</fullName>
    </submittedName>
</protein>
<reference evidence="1" key="1">
    <citation type="submission" date="2017-08" db="EMBL/GenBank/DDBJ databases">
        <title>Assembly of the North American Bullfrog Genome.</title>
        <authorList>
            <person name="Warren R.L."/>
            <person name="Vandervalk B.P."/>
            <person name="Kucuk E."/>
            <person name="Birol I."/>
            <person name="Helbing C."/>
            <person name="Pandoh P."/>
            <person name="Behsaz B."/>
            <person name="Mohamadi H."/>
            <person name="Chu J."/>
            <person name="Jackman S."/>
            <person name="Hammond S.A."/>
            <person name="Veldhoen N."/>
            <person name="Kirk H."/>
            <person name="Zhao Y."/>
            <person name="Coope R."/>
            <person name="Pleasance S."/>
            <person name="Moore R."/>
            <person name="Holt R."/>
        </authorList>
    </citation>
    <scope>NUCLEOTIDE SEQUENCE</scope>
    <source>
        <strain evidence="1">Bruno</strain>
        <tissue evidence="1">Liver</tissue>
    </source>
</reference>
<dbReference type="EMBL" id="KV922824">
    <property type="protein sequence ID" value="PIO41010.1"/>
    <property type="molecule type" value="Genomic_DNA"/>
</dbReference>
<evidence type="ECO:0000313" key="1">
    <source>
        <dbReference type="EMBL" id="PIO41010.1"/>
    </source>
</evidence>
<organism evidence="1">
    <name type="scientific">Aquarana catesbeiana</name>
    <name type="common">American bullfrog</name>
    <name type="synonym">Rana catesbeiana</name>
    <dbReference type="NCBI Taxonomy" id="8400"/>
    <lineage>
        <taxon>Eukaryota</taxon>
        <taxon>Metazoa</taxon>
        <taxon>Chordata</taxon>
        <taxon>Craniata</taxon>
        <taxon>Vertebrata</taxon>
        <taxon>Euteleostomi</taxon>
        <taxon>Amphibia</taxon>
        <taxon>Batrachia</taxon>
        <taxon>Anura</taxon>
        <taxon>Neobatrachia</taxon>
        <taxon>Ranoidea</taxon>
        <taxon>Ranidae</taxon>
        <taxon>Aquarana</taxon>
    </lineage>
</organism>
<sequence>MVIIISLLLIRRKPYGTISHGIIEVRSFLCPRGQAPEQDAEPGLRKPNLQIPGREQLRAGAGVSAGSIIFGQKGRGFTSGEVQYRSRGGGQTGNI</sequence>